<evidence type="ECO:0000256" key="4">
    <source>
        <dbReference type="ARBA" id="ARBA00022643"/>
    </source>
</evidence>
<dbReference type="PANTHER" id="PTHR43673:SF2">
    <property type="entry name" value="NITROREDUCTASE"/>
    <property type="match status" value="1"/>
</dbReference>
<evidence type="ECO:0000313" key="8">
    <source>
        <dbReference type="EMBL" id="STO97633.1"/>
    </source>
</evidence>
<comment type="cofactor">
    <cofactor evidence="1">
        <name>FMN</name>
        <dbReference type="ChEBI" id="CHEBI:58210"/>
    </cofactor>
</comment>
<protein>
    <submittedName>
        <fullName evidence="8">Nitroreductase</fullName>
        <ecNumber evidence="8">1.-.-.-</ecNumber>
    </submittedName>
</protein>
<accession>A0A377J748</accession>
<comment type="similarity">
    <text evidence="2">Belongs to the nitroreductase family.</text>
</comment>
<organism evidence="8 9">
    <name type="scientific">Helicobacter canis</name>
    <dbReference type="NCBI Taxonomy" id="29419"/>
    <lineage>
        <taxon>Bacteria</taxon>
        <taxon>Pseudomonadati</taxon>
        <taxon>Campylobacterota</taxon>
        <taxon>Epsilonproteobacteria</taxon>
        <taxon>Campylobacterales</taxon>
        <taxon>Helicobacteraceae</taxon>
        <taxon>Helicobacter</taxon>
    </lineage>
</organism>
<keyword evidence="6 8" id="KW-0560">Oxidoreductase</keyword>
<name>A0A377J748_9HELI</name>
<dbReference type="AlphaFoldDB" id="A0A377J748"/>
<dbReference type="InterPro" id="IPR033878">
    <property type="entry name" value="NfsB-like"/>
</dbReference>
<dbReference type="Gene3D" id="3.40.109.10">
    <property type="entry name" value="NADH Oxidase"/>
    <property type="match status" value="1"/>
</dbReference>
<keyword evidence="3" id="KW-0285">Flavoprotein</keyword>
<evidence type="ECO:0000256" key="5">
    <source>
        <dbReference type="ARBA" id="ARBA00022857"/>
    </source>
</evidence>
<evidence type="ECO:0000256" key="6">
    <source>
        <dbReference type="ARBA" id="ARBA00023002"/>
    </source>
</evidence>
<evidence type="ECO:0000256" key="1">
    <source>
        <dbReference type="ARBA" id="ARBA00001917"/>
    </source>
</evidence>
<dbReference type="Proteomes" id="UP000254841">
    <property type="component" value="Unassembled WGS sequence"/>
</dbReference>
<dbReference type="PANTHER" id="PTHR43673">
    <property type="entry name" value="NAD(P)H NITROREDUCTASE YDGI-RELATED"/>
    <property type="match status" value="1"/>
</dbReference>
<feature type="domain" description="Nitroreductase" evidence="7">
    <location>
        <begin position="10"/>
        <end position="190"/>
    </location>
</feature>
<keyword evidence="5" id="KW-0521">NADP</keyword>
<evidence type="ECO:0000259" key="7">
    <source>
        <dbReference type="Pfam" id="PF00881"/>
    </source>
</evidence>
<dbReference type="OrthoDB" id="9809288at2"/>
<dbReference type="RefSeq" id="WP_115011856.1">
    <property type="nucleotide sequence ID" value="NZ_UGHV01000001.1"/>
</dbReference>
<evidence type="ECO:0000256" key="3">
    <source>
        <dbReference type="ARBA" id="ARBA00022630"/>
    </source>
</evidence>
<dbReference type="InterPro" id="IPR029479">
    <property type="entry name" value="Nitroreductase"/>
</dbReference>
<evidence type="ECO:0000256" key="2">
    <source>
        <dbReference type="ARBA" id="ARBA00007118"/>
    </source>
</evidence>
<keyword evidence="4" id="KW-0288">FMN</keyword>
<dbReference type="Pfam" id="PF00881">
    <property type="entry name" value="Nitroreductase"/>
    <property type="match status" value="1"/>
</dbReference>
<dbReference type="SUPFAM" id="SSF55469">
    <property type="entry name" value="FMN-dependent nitroreductase-like"/>
    <property type="match status" value="1"/>
</dbReference>
<dbReference type="GO" id="GO:0016491">
    <property type="term" value="F:oxidoreductase activity"/>
    <property type="evidence" value="ECO:0007669"/>
    <property type="project" value="UniProtKB-KW"/>
</dbReference>
<dbReference type="InterPro" id="IPR000415">
    <property type="entry name" value="Nitroreductase-like"/>
</dbReference>
<gene>
    <name evidence="8" type="ORF">NCTC12410_01468</name>
</gene>
<dbReference type="EMBL" id="UGHV01000001">
    <property type="protein sequence ID" value="STO97633.1"/>
    <property type="molecule type" value="Genomic_DNA"/>
</dbReference>
<reference evidence="8 9" key="1">
    <citation type="submission" date="2018-06" db="EMBL/GenBank/DDBJ databases">
        <authorList>
            <consortium name="Pathogen Informatics"/>
            <person name="Doyle S."/>
        </authorList>
    </citation>
    <scope>NUCLEOTIDE SEQUENCE [LARGE SCALE GENOMIC DNA]</scope>
    <source>
        <strain evidence="8 9">NCTC12410</strain>
    </source>
</reference>
<sequence>MDNGFIQAMRFRHACKKFDETRSIPADVFEAILESGRLSPSSFGMEPTRLLVVRDKKKKEQLKALCWNQDQITQASELVIYLSKIADMQSDSNYAMWSFMRKGINIDRIKAYKDERYKGFLQANGYIDSQSIFQWSARQAYITASSMMNCAAYLGVDSCAIEGFEKDNVEKSLALDTFDYQVALIMTFGYRLEAPKRPAPRISMNEFVQYI</sequence>
<evidence type="ECO:0000313" key="9">
    <source>
        <dbReference type="Proteomes" id="UP000254841"/>
    </source>
</evidence>
<proteinExistence type="inferred from homology"/>
<dbReference type="CDD" id="cd02149">
    <property type="entry name" value="NfsB-like"/>
    <property type="match status" value="1"/>
</dbReference>
<dbReference type="EC" id="1.-.-.-" evidence="8"/>